<gene>
    <name evidence="1" type="ORF">CHS0354_009963</name>
</gene>
<keyword evidence="2" id="KW-1185">Reference proteome</keyword>
<dbReference type="EMBL" id="JAEAOA010000629">
    <property type="protein sequence ID" value="KAK3608020.1"/>
    <property type="molecule type" value="Genomic_DNA"/>
</dbReference>
<organism evidence="1 2">
    <name type="scientific">Potamilus streckersoni</name>
    <dbReference type="NCBI Taxonomy" id="2493646"/>
    <lineage>
        <taxon>Eukaryota</taxon>
        <taxon>Metazoa</taxon>
        <taxon>Spiralia</taxon>
        <taxon>Lophotrochozoa</taxon>
        <taxon>Mollusca</taxon>
        <taxon>Bivalvia</taxon>
        <taxon>Autobranchia</taxon>
        <taxon>Heteroconchia</taxon>
        <taxon>Palaeoheterodonta</taxon>
        <taxon>Unionida</taxon>
        <taxon>Unionoidea</taxon>
        <taxon>Unionidae</taxon>
        <taxon>Ambleminae</taxon>
        <taxon>Lampsilini</taxon>
        <taxon>Potamilus</taxon>
    </lineage>
</organism>
<sequence>MGMQDTLIIPSTCSTGLCYRLGTGPPLIMGMQDPLTLPSTCATGLCYRLGTGTPLIMGMHDPLTIPSTCATGLCYRRATNLEVNGRTKQSTSPSGFSLVLIRMGTLGILRITPLPIQYCLDA</sequence>
<comment type="caution">
    <text evidence="1">The sequence shown here is derived from an EMBL/GenBank/DDBJ whole genome shotgun (WGS) entry which is preliminary data.</text>
</comment>
<reference evidence="1" key="1">
    <citation type="journal article" date="2021" name="Genome Biol. Evol.">
        <title>A High-Quality Reference Genome for a Parasitic Bivalve with Doubly Uniparental Inheritance (Bivalvia: Unionida).</title>
        <authorList>
            <person name="Smith C.H."/>
        </authorList>
    </citation>
    <scope>NUCLEOTIDE SEQUENCE</scope>
    <source>
        <strain evidence="1">CHS0354</strain>
    </source>
</reference>
<evidence type="ECO:0000313" key="2">
    <source>
        <dbReference type="Proteomes" id="UP001195483"/>
    </source>
</evidence>
<reference evidence="1" key="3">
    <citation type="submission" date="2023-05" db="EMBL/GenBank/DDBJ databases">
        <authorList>
            <person name="Smith C.H."/>
        </authorList>
    </citation>
    <scope>NUCLEOTIDE SEQUENCE</scope>
    <source>
        <strain evidence="1">CHS0354</strain>
        <tissue evidence="1">Mantle</tissue>
    </source>
</reference>
<protein>
    <submittedName>
        <fullName evidence="1">Uncharacterized protein</fullName>
    </submittedName>
</protein>
<name>A0AAE0TDR2_9BIVA</name>
<evidence type="ECO:0000313" key="1">
    <source>
        <dbReference type="EMBL" id="KAK3608020.1"/>
    </source>
</evidence>
<dbReference type="Proteomes" id="UP001195483">
    <property type="component" value="Unassembled WGS sequence"/>
</dbReference>
<proteinExistence type="predicted"/>
<reference evidence="1" key="2">
    <citation type="journal article" date="2021" name="Genome Biol. Evol.">
        <title>Developing a high-quality reference genome for a parasitic bivalve with doubly uniparental inheritance (Bivalvia: Unionida).</title>
        <authorList>
            <person name="Smith C.H."/>
        </authorList>
    </citation>
    <scope>NUCLEOTIDE SEQUENCE</scope>
    <source>
        <strain evidence="1">CHS0354</strain>
        <tissue evidence="1">Mantle</tissue>
    </source>
</reference>
<dbReference type="AlphaFoldDB" id="A0AAE0TDR2"/>
<accession>A0AAE0TDR2</accession>